<keyword evidence="2" id="KW-0732">Signal</keyword>
<protein>
    <recommendedName>
        <fullName evidence="5">DUF2059 domain-containing protein</fullName>
    </recommendedName>
</protein>
<proteinExistence type="predicted"/>
<feature type="compositionally biased region" description="Polar residues" evidence="1">
    <location>
        <begin position="68"/>
        <end position="80"/>
    </location>
</feature>
<reference evidence="3 4" key="1">
    <citation type="journal article" date="2017" name="DNA Res.">
        <title>Complete genome sequence and expression profile of the commercial lytic enzyme producer Lysobacter enzymogenes M497-1.</title>
        <authorList>
            <person name="Takami H."/>
            <person name="Toyoda A."/>
            <person name="Uchiyama I."/>
            <person name="Itoh T."/>
            <person name="Takaki Y."/>
            <person name="Arai W."/>
            <person name="Nishi S."/>
            <person name="Kawai M."/>
            <person name="Shinya K."/>
            <person name="Ikeda H."/>
        </authorList>
    </citation>
    <scope>NUCLEOTIDE SEQUENCE [LARGE SCALE GENOMIC DNA]</scope>
    <source>
        <strain evidence="3 4">M497-1</strain>
    </source>
</reference>
<evidence type="ECO:0008006" key="5">
    <source>
        <dbReference type="Google" id="ProtNLM"/>
    </source>
</evidence>
<feature type="compositionally biased region" description="Low complexity" evidence="1">
    <location>
        <begin position="81"/>
        <end position="92"/>
    </location>
</feature>
<name>A0AAU9AMS8_LYSEN</name>
<sequence>MATRPVTILSAAATAHARRIAAVALLGACAPAWAQDYQPHMDSFNSSMTSMQNTAGTAAVNAAINRSLSQRSRDAATTSRPASKPATKPAAADLSFRRDAATTERVRAALIAAMAKQSRGVADDFARRSGGADYRRRFAATLPARGLSNDNLADVAAYHVAVNWALVHQAPLPSAPALRALREQMRGSFADNGVLVQLAPAQRQWVADDFLFRSLNLDEKLAQFARAPDPQTQAAFARAAREDIRRTLGLDLQDYRFSAGGLTR</sequence>
<dbReference type="RefSeq" id="WP_096382540.1">
    <property type="nucleotide sequence ID" value="NZ_AP014940.1"/>
</dbReference>
<evidence type="ECO:0000256" key="2">
    <source>
        <dbReference type="SAM" id="SignalP"/>
    </source>
</evidence>
<dbReference type="Pfam" id="PF20388">
    <property type="entry name" value="DUF6683"/>
    <property type="match status" value="1"/>
</dbReference>
<dbReference type="InterPro" id="IPR046505">
    <property type="entry name" value="DUF6683"/>
</dbReference>
<feature type="chain" id="PRO_5043762176" description="DUF2059 domain-containing protein" evidence="2">
    <location>
        <begin position="35"/>
        <end position="264"/>
    </location>
</feature>
<accession>A0AAU9AMS8</accession>
<feature type="region of interest" description="Disordered" evidence="1">
    <location>
        <begin position="68"/>
        <end position="93"/>
    </location>
</feature>
<gene>
    <name evidence="3" type="ORF">LEN_4795</name>
</gene>
<dbReference type="EMBL" id="AP014940">
    <property type="protein sequence ID" value="BAW00283.1"/>
    <property type="molecule type" value="Genomic_DNA"/>
</dbReference>
<evidence type="ECO:0000313" key="3">
    <source>
        <dbReference type="EMBL" id="BAW00283.1"/>
    </source>
</evidence>
<dbReference type="KEGG" id="lem:LEN_4795"/>
<dbReference type="GeneID" id="83066567"/>
<organism evidence="3 4">
    <name type="scientific">Lysobacter enzymogenes</name>
    <dbReference type="NCBI Taxonomy" id="69"/>
    <lineage>
        <taxon>Bacteria</taxon>
        <taxon>Pseudomonadati</taxon>
        <taxon>Pseudomonadota</taxon>
        <taxon>Gammaproteobacteria</taxon>
        <taxon>Lysobacterales</taxon>
        <taxon>Lysobacteraceae</taxon>
        <taxon>Lysobacter</taxon>
    </lineage>
</organism>
<dbReference type="AlphaFoldDB" id="A0AAU9AMS8"/>
<dbReference type="Proteomes" id="UP000218824">
    <property type="component" value="Chromosome"/>
</dbReference>
<feature type="signal peptide" evidence="2">
    <location>
        <begin position="1"/>
        <end position="34"/>
    </location>
</feature>
<evidence type="ECO:0000313" key="4">
    <source>
        <dbReference type="Proteomes" id="UP000218824"/>
    </source>
</evidence>
<evidence type="ECO:0000256" key="1">
    <source>
        <dbReference type="SAM" id="MobiDB-lite"/>
    </source>
</evidence>